<name>A0A9X1S0V5_9MICO</name>
<dbReference type="EMBL" id="JAGTTM010000002">
    <property type="protein sequence ID" value="MCC2029158.1"/>
    <property type="molecule type" value="Genomic_DNA"/>
</dbReference>
<dbReference type="InterPro" id="IPR008136">
    <property type="entry name" value="CinA_C"/>
</dbReference>
<accession>A0A9X1S0V5</accession>
<dbReference type="SUPFAM" id="SSF142433">
    <property type="entry name" value="CinA-like"/>
    <property type="match status" value="1"/>
</dbReference>
<evidence type="ECO:0000313" key="2">
    <source>
        <dbReference type="EMBL" id="MCC2029158.1"/>
    </source>
</evidence>
<dbReference type="AlphaFoldDB" id="A0A9X1S0V5"/>
<dbReference type="InterPro" id="IPR036653">
    <property type="entry name" value="CinA-like_C"/>
</dbReference>
<dbReference type="Proteomes" id="UP001139289">
    <property type="component" value="Unassembled WGS sequence"/>
</dbReference>
<dbReference type="Gene3D" id="3.90.950.20">
    <property type="entry name" value="CinA-like"/>
    <property type="match status" value="1"/>
</dbReference>
<reference evidence="2" key="1">
    <citation type="submission" date="2021-04" db="EMBL/GenBank/DDBJ databases">
        <title>Microbacterium tenobrionis sp. nov. and Microbacterium allomyrinae sp. nov., isolated from larvae of Tenobrio molitor and Allomyrina dichotoma, respectively.</title>
        <authorList>
            <person name="Lee S.D."/>
        </authorList>
    </citation>
    <scope>NUCLEOTIDE SEQUENCE</scope>
    <source>
        <strain evidence="2">YMB-B2</strain>
    </source>
</reference>
<evidence type="ECO:0000313" key="3">
    <source>
        <dbReference type="Proteomes" id="UP001139289"/>
    </source>
</evidence>
<feature type="domain" description="CinA C-terminal" evidence="1">
    <location>
        <begin position="5"/>
        <end position="156"/>
    </location>
</feature>
<gene>
    <name evidence="2" type="ORF">KEC56_06475</name>
</gene>
<keyword evidence="3" id="KW-1185">Reference proteome</keyword>
<protein>
    <submittedName>
        <fullName evidence="2">CinA family protein</fullName>
    </submittedName>
</protein>
<comment type="caution">
    <text evidence="2">The sequence shown here is derived from an EMBL/GenBank/DDBJ whole genome shotgun (WGS) entry which is preliminary data.</text>
</comment>
<organism evidence="2 3">
    <name type="scientific">Microbacterium tenebrionis</name>
    <dbReference type="NCBI Taxonomy" id="2830665"/>
    <lineage>
        <taxon>Bacteria</taxon>
        <taxon>Bacillati</taxon>
        <taxon>Actinomycetota</taxon>
        <taxon>Actinomycetes</taxon>
        <taxon>Micrococcales</taxon>
        <taxon>Microbacteriaceae</taxon>
        <taxon>Microbacterium</taxon>
    </lineage>
</organism>
<proteinExistence type="predicted"/>
<dbReference type="Pfam" id="PF02464">
    <property type="entry name" value="CinA"/>
    <property type="match status" value="1"/>
</dbReference>
<dbReference type="RefSeq" id="WP_227530299.1">
    <property type="nucleotide sequence ID" value="NZ_JAGTTM010000002.1"/>
</dbReference>
<sequence>MSDTARLVAALTARGWTIGVAESLTGGALSAEIVSVPGASATLLGGVVAYATPVKASLLGVDAALLAEHGAVHPEVAIQMARGVREAVQVDGRGADVGVSTTGIAGPDSPDGQPVGTVHIGVATPDGAHAYGFRFDGGRAAVRAASVQAAVAAVLTALGE</sequence>
<evidence type="ECO:0000259" key="1">
    <source>
        <dbReference type="Pfam" id="PF02464"/>
    </source>
</evidence>
<dbReference type="NCBIfam" id="TIGR00199">
    <property type="entry name" value="PncC_domain"/>
    <property type="match status" value="1"/>
</dbReference>